<reference evidence="2 3" key="1">
    <citation type="submission" date="2017-04" db="EMBL/GenBank/DDBJ databases">
        <title>Draft genome sequence of Tuber borchii Vittad., a whitish edible truffle.</title>
        <authorList>
            <consortium name="DOE Joint Genome Institute"/>
            <person name="Murat C."/>
            <person name="Kuo A."/>
            <person name="Barry K.W."/>
            <person name="Clum A."/>
            <person name="Dockter R.B."/>
            <person name="Fauchery L."/>
            <person name="Iotti M."/>
            <person name="Kohler A."/>
            <person name="Labutti K."/>
            <person name="Lindquist E.A."/>
            <person name="Lipzen A."/>
            <person name="Ohm R.A."/>
            <person name="Wang M."/>
            <person name="Grigoriev I.V."/>
            <person name="Zambonelli A."/>
            <person name="Martin F.M."/>
        </authorList>
    </citation>
    <scope>NUCLEOTIDE SEQUENCE [LARGE SCALE GENOMIC DNA]</scope>
    <source>
        <strain evidence="2 3">Tbo3840</strain>
    </source>
</reference>
<name>A0A2T6ZJW5_TUBBO</name>
<feature type="compositionally biased region" description="Polar residues" evidence="1">
    <location>
        <begin position="29"/>
        <end position="40"/>
    </location>
</feature>
<evidence type="ECO:0000256" key="1">
    <source>
        <dbReference type="SAM" id="MobiDB-lite"/>
    </source>
</evidence>
<proteinExistence type="predicted"/>
<evidence type="ECO:0000313" key="2">
    <source>
        <dbReference type="EMBL" id="PUU75781.1"/>
    </source>
</evidence>
<keyword evidence="3" id="KW-1185">Reference proteome</keyword>
<comment type="caution">
    <text evidence="2">The sequence shown here is derived from an EMBL/GenBank/DDBJ whole genome shotgun (WGS) entry which is preliminary data.</text>
</comment>
<dbReference type="EMBL" id="NESQ01000215">
    <property type="protein sequence ID" value="PUU75781.1"/>
    <property type="molecule type" value="Genomic_DNA"/>
</dbReference>
<dbReference type="AlphaFoldDB" id="A0A2T6ZJW5"/>
<gene>
    <name evidence="2" type="ORF">B9Z19DRAFT_312094</name>
</gene>
<accession>A0A2T6ZJW5</accession>
<sequence length="138" mass="15294">MFRNRQSSQKPPDELFERFRQSFPGVRAGSTSGPSESHLQTAGGLHDSTLNQPRQVPCRILEARVLVSLLLCTSSDGDSMLHIVWEGVGGGSSFSCPLYQLVSFFFFLRGKSSHNLRKGIEMKLSGHPADDPFCLDCY</sequence>
<feature type="region of interest" description="Disordered" evidence="1">
    <location>
        <begin position="26"/>
        <end position="51"/>
    </location>
</feature>
<organism evidence="2 3">
    <name type="scientific">Tuber borchii</name>
    <name type="common">White truffle</name>
    <dbReference type="NCBI Taxonomy" id="42251"/>
    <lineage>
        <taxon>Eukaryota</taxon>
        <taxon>Fungi</taxon>
        <taxon>Dikarya</taxon>
        <taxon>Ascomycota</taxon>
        <taxon>Pezizomycotina</taxon>
        <taxon>Pezizomycetes</taxon>
        <taxon>Pezizales</taxon>
        <taxon>Tuberaceae</taxon>
        <taxon>Tuber</taxon>
    </lineage>
</organism>
<evidence type="ECO:0000313" key="3">
    <source>
        <dbReference type="Proteomes" id="UP000244722"/>
    </source>
</evidence>
<protein>
    <submittedName>
        <fullName evidence="2">Uncharacterized protein</fullName>
    </submittedName>
</protein>
<dbReference type="Proteomes" id="UP000244722">
    <property type="component" value="Unassembled WGS sequence"/>
</dbReference>
<dbReference type="OrthoDB" id="5419888at2759"/>